<gene>
    <name evidence="12" type="ORF">OT_ostta01g02470</name>
</gene>
<evidence type="ECO:0000256" key="2">
    <source>
        <dbReference type="ARBA" id="ARBA00006375"/>
    </source>
</evidence>
<dbReference type="RefSeq" id="XP_022838210.1">
    <property type="nucleotide sequence ID" value="XM_022985320.1"/>
</dbReference>
<proteinExistence type="inferred from homology"/>
<feature type="region of interest" description="Disordered" evidence="10">
    <location>
        <begin position="164"/>
        <end position="184"/>
    </location>
</feature>
<name>A0A090LXN0_OSTTA</name>
<dbReference type="Pfam" id="PF00153">
    <property type="entry name" value="Mito_carr"/>
    <property type="match status" value="3"/>
</dbReference>
<evidence type="ECO:0000256" key="1">
    <source>
        <dbReference type="ARBA" id="ARBA00004141"/>
    </source>
</evidence>
<evidence type="ECO:0000256" key="11">
    <source>
        <dbReference type="SAM" id="Phobius"/>
    </source>
</evidence>
<keyword evidence="4 8" id="KW-0812">Transmembrane</keyword>
<dbReference type="PANTHER" id="PTHR45939">
    <property type="entry name" value="PEROXISOMAL MEMBRANE PROTEIN PMP34-RELATED"/>
    <property type="match status" value="1"/>
</dbReference>
<accession>A0A090LXN0</accession>
<dbReference type="Gene3D" id="1.50.40.10">
    <property type="entry name" value="Mitochondrial carrier domain"/>
    <property type="match status" value="1"/>
</dbReference>
<feature type="repeat" description="Solcar" evidence="8">
    <location>
        <begin position="252"/>
        <end position="338"/>
    </location>
</feature>
<feature type="repeat" description="Solcar" evidence="8">
    <location>
        <begin position="18"/>
        <end position="119"/>
    </location>
</feature>
<dbReference type="InterPro" id="IPR018108">
    <property type="entry name" value="MCP_transmembrane"/>
</dbReference>
<dbReference type="GO" id="GO:0015217">
    <property type="term" value="F:ADP transmembrane transporter activity"/>
    <property type="evidence" value="ECO:0007669"/>
    <property type="project" value="TreeGrafter"/>
</dbReference>
<dbReference type="OrthoDB" id="566549at2759"/>
<dbReference type="InParanoid" id="A0A090LXN0"/>
<keyword evidence="7 8" id="KW-0472">Membrane</keyword>
<comment type="subcellular location">
    <subcellularLocation>
        <location evidence="1">Membrane</location>
        <topology evidence="1">Multi-pass membrane protein</topology>
    </subcellularLocation>
</comment>
<dbReference type="GeneID" id="9834874"/>
<keyword evidence="6 11" id="KW-1133">Transmembrane helix</keyword>
<evidence type="ECO:0000256" key="8">
    <source>
        <dbReference type="PROSITE-ProRule" id="PRU00282"/>
    </source>
</evidence>
<dbReference type="AlphaFoldDB" id="A0A090LXN0"/>
<dbReference type="EMBL" id="CAID01000001">
    <property type="protein sequence ID" value="CEF96640.1"/>
    <property type="molecule type" value="Genomic_DNA"/>
</dbReference>
<evidence type="ECO:0000256" key="6">
    <source>
        <dbReference type="ARBA" id="ARBA00022989"/>
    </source>
</evidence>
<dbReference type="InterPro" id="IPR023395">
    <property type="entry name" value="MCP_dom_sf"/>
</dbReference>
<evidence type="ECO:0000256" key="7">
    <source>
        <dbReference type="ARBA" id="ARBA00023136"/>
    </source>
</evidence>
<reference evidence="12 13" key="2">
    <citation type="journal article" date="2014" name="BMC Genomics">
        <title>An improved genome of the model marine alga Ostreococcus tauri unfolds by assessing Illumina de novo assemblies.</title>
        <authorList>
            <person name="Blanc-Mathieu R."/>
            <person name="Verhelst B."/>
            <person name="Derelle E."/>
            <person name="Rombauts S."/>
            <person name="Bouget F.Y."/>
            <person name="Carre I."/>
            <person name="Chateau A."/>
            <person name="Eyre-Walker A."/>
            <person name="Grimsley N."/>
            <person name="Moreau H."/>
            <person name="Piegu B."/>
            <person name="Rivals E."/>
            <person name="Schackwitz W."/>
            <person name="Van de Peer Y."/>
            <person name="Piganeau G."/>
        </authorList>
    </citation>
    <scope>NUCLEOTIDE SEQUENCE [LARGE SCALE GENOMIC DNA]</scope>
    <source>
        <strain evidence="13">OTTH 0595 / CCAP 157/2 / RCC745</strain>
    </source>
</reference>
<dbReference type="PANTHER" id="PTHR45939:SF1">
    <property type="entry name" value="MITOCHONDRIAL THIAMINE PYROPHOSPHATE CARRIER 1-RELATED"/>
    <property type="match status" value="1"/>
</dbReference>
<sequence>MPTVSSPTKLSAALTASDKILVEAVAGALGGAFAALALYPIDVVKTRIQAEGETSSDERDGASASARGRFRVPRWARALRDLMRSEGVDGVYRGAMGKTAHSIASSFLYFYAFSGMRREYEARTGRKIGTGATLVSAALAGCVNVLVTEPLDTYVTRKQLKTKNTTKTTDAKEGKGSESDEGLKETLKALRGASDSETAEARGLYSGLAASLALTINPAIQYTAFEQLRQRLMTMLNVRAQRHGILKPVVELSTFDAFILGAVSKAAATVLTYPLVRAKVLQKAGTREEDTKSLIGTLQRVHREEGVSGLYKGLDAQLVKTVLAGAALMTVKEKTFSSALWMMIVFRGLDRKTS</sequence>
<dbReference type="SUPFAM" id="SSF103506">
    <property type="entry name" value="Mitochondrial carrier"/>
    <property type="match status" value="1"/>
</dbReference>
<dbReference type="STRING" id="70448.A0A090LXN0"/>
<evidence type="ECO:0000256" key="4">
    <source>
        <dbReference type="ARBA" id="ARBA00022692"/>
    </source>
</evidence>
<keyword evidence="13" id="KW-1185">Reference proteome</keyword>
<evidence type="ECO:0000313" key="12">
    <source>
        <dbReference type="EMBL" id="CEF96640.1"/>
    </source>
</evidence>
<dbReference type="Proteomes" id="UP000009170">
    <property type="component" value="Unassembled WGS sequence"/>
</dbReference>
<protein>
    <submittedName>
        <fullName evidence="12">Mitochondrial substrate/solute carrier</fullName>
    </submittedName>
</protein>
<feature type="repeat" description="Solcar" evidence="8">
    <location>
        <begin position="128"/>
        <end position="231"/>
    </location>
</feature>
<dbReference type="InterPro" id="IPR052217">
    <property type="entry name" value="Mito/Peroxisomal_Carrier"/>
</dbReference>
<evidence type="ECO:0000313" key="13">
    <source>
        <dbReference type="Proteomes" id="UP000009170"/>
    </source>
</evidence>
<evidence type="ECO:0000256" key="9">
    <source>
        <dbReference type="RuleBase" id="RU000488"/>
    </source>
</evidence>
<dbReference type="GO" id="GO:0016020">
    <property type="term" value="C:membrane"/>
    <property type="evidence" value="ECO:0007669"/>
    <property type="project" value="UniProtKB-SubCell"/>
</dbReference>
<feature type="compositionally biased region" description="Basic and acidic residues" evidence="10">
    <location>
        <begin position="169"/>
        <end position="184"/>
    </location>
</feature>
<dbReference type="KEGG" id="ota:OT_ostta01g02470"/>
<evidence type="ECO:0000256" key="10">
    <source>
        <dbReference type="SAM" id="MobiDB-lite"/>
    </source>
</evidence>
<keyword evidence="3 9" id="KW-0813">Transport</keyword>
<evidence type="ECO:0000256" key="5">
    <source>
        <dbReference type="ARBA" id="ARBA00022737"/>
    </source>
</evidence>
<keyword evidence="5" id="KW-0677">Repeat</keyword>
<feature type="transmembrane region" description="Helical" evidence="11">
    <location>
        <begin position="20"/>
        <end position="39"/>
    </location>
</feature>
<feature type="transmembrane region" description="Helical" evidence="11">
    <location>
        <begin position="204"/>
        <end position="225"/>
    </location>
</feature>
<dbReference type="FunCoup" id="A0A090LXN0">
    <property type="interactions" value="239"/>
</dbReference>
<evidence type="ECO:0000256" key="3">
    <source>
        <dbReference type="ARBA" id="ARBA00022448"/>
    </source>
</evidence>
<dbReference type="PROSITE" id="PS50920">
    <property type="entry name" value="SOLCAR"/>
    <property type="match status" value="3"/>
</dbReference>
<comment type="similarity">
    <text evidence="2 9">Belongs to the mitochondrial carrier (TC 2.A.29) family.</text>
</comment>
<reference evidence="13" key="1">
    <citation type="journal article" date="2006" name="Proc. Natl. Acad. Sci. U.S.A.">
        <title>Genome analysis of the smallest free-living eukaryote Ostreococcus tauri unveils many unique features.</title>
        <authorList>
            <person name="Derelle E."/>
            <person name="Ferraz C."/>
            <person name="Rombauts S."/>
            <person name="Rouze P."/>
            <person name="Worden A.Z."/>
            <person name="Robbens S."/>
            <person name="Partensky F."/>
            <person name="Degroeve S."/>
            <person name="Echeynie S."/>
            <person name="Cooke R."/>
            <person name="Saeys Y."/>
            <person name="Wuyts J."/>
            <person name="Jabbari K."/>
            <person name="Bowler C."/>
            <person name="Panaud O."/>
            <person name="Piegu B."/>
            <person name="Ball S.G."/>
            <person name="Ral J.-P."/>
            <person name="Bouget F.-Y."/>
            <person name="Piganeau G."/>
            <person name="De Baets B."/>
            <person name="Picard A."/>
            <person name="Delseny M."/>
            <person name="Demaille J."/>
            <person name="Van de Peer Y."/>
            <person name="Moreau H."/>
        </authorList>
    </citation>
    <scope>NUCLEOTIDE SEQUENCE [LARGE SCALE GENOMIC DNA]</scope>
    <source>
        <strain evidence="13">OTTH 0595 / CCAP 157/2 / RCC745</strain>
    </source>
</reference>
<organism evidence="12 13">
    <name type="scientific">Ostreococcus tauri</name>
    <name type="common">Marine green alga</name>
    <dbReference type="NCBI Taxonomy" id="70448"/>
    <lineage>
        <taxon>Eukaryota</taxon>
        <taxon>Viridiplantae</taxon>
        <taxon>Chlorophyta</taxon>
        <taxon>Mamiellophyceae</taxon>
        <taxon>Mamiellales</taxon>
        <taxon>Bathycoccaceae</taxon>
        <taxon>Ostreococcus</taxon>
    </lineage>
</organism>
<comment type="caution">
    <text evidence="12">The sequence shown here is derived from an EMBL/GenBank/DDBJ whole genome shotgun (WGS) entry which is preliminary data.</text>
</comment>